<dbReference type="SUPFAM" id="SSF117396">
    <property type="entry name" value="TM1631-like"/>
    <property type="match status" value="1"/>
</dbReference>
<dbReference type="Pfam" id="PF01904">
    <property type="entry name" value="DUF72"/>
    <property type="match status" value="1"/>
</dbReference>
<dbReference type="Gene3D" id="3.20.20.410">
    <property type="entry name" value="Protein of unknown function UPF0759"/>
    <property type="match status" value="1"/>
</dbReference>
<organism evidence="1">
    <name type="scientific">marine sediment metagenome</name>
    <dbReference type="NCBI Taxonomy" id="412755"/>
    <lineage>
        <taxon>unclassified sequences</taxon>
        <taxon>metagenomes</taxon>
        <taxon>ecological metagenomes</taxon>
    </lineage>
</organism>
<sequence length="63" mass="7815">METRCLIGTSGFYYQHWYGKFYPHKLKKEELLSYFAGRFNTVELNNTFYHLPREKTVENWFKR</sequence>
<dbReference type="InterPro" id="IPR036520">
    <property type="entry name" value="UPF0759_sf"/>
</dbReference>
<dbReference type="PANTHER" id="PTHR30348:SF4">
    <property type="entry name" value="DUF72 DOMAIN-CONTAINING PROTEIN"/>
    <property type="match status" value="1"/>
</dbReference>
<dbReference type="InterPro" id="IPR002763">
    <property type="entry name" value="DUF72"/>
</dbReference>
<evidence type="ECO:0008006" key="2">
    <source>
        <dbReference type="Google" id="ProtNLM"/>
    </source>
</evidence>
<comment type="caution">
    <text evidence="1">The sequence shown here is derived from an EMBL/GenBank/DDBJ whole genome shotgun (WGS) entry which is preliminary data.</text>
</comment>
<gene>
    <name evidence="1" type="ORF">S06H3_51189</name>
</gene>
<protein>
    <recommendedName>
        <fullName evidence="2">DUF72 domain-containing protein</fullName>
    </recommendedName>
</protein>
<name>X1MS30_9ZZZZ</name>
<dbReference type="AlphaFoldDB" id="X1MS30"/>
<dbReference type="EMBL" id="BARV01032469">
    <property type="protein sequence ID" value="GAI34452.1"/>
    <property type="molecule type" value="Genomic_DNA"/>
</dbReference>
<dbReference type="PANTHER" id="PTHR30348">
    <property type="entry name" value="UNCHARACTERIZED PROTEIN YECE"/>
    <property type="match status" value="1"/>
</dbReference>
<evidence type="ECO:0000313" key="1">
    <source>
        <dbReference type="EMBL" id="GAI34452.1"/>
    </source>
</evidence>
<proteinExistence type="predicted"/>
<feature type="non-terminal residue" evidence="1">
    <location>
        <position position="63"/>
    </location>
</feature>
<reference evidence="1" key="1">
    <citation type="journal article" date="2014" name="Front. Microbiol.">
        <title>High frequency of phylogenetically diverse reductive dehalogenase-homologous genes in deep subseafloor sedimentary metagenomes.</title>
        <authorList>
            <person name="Kawai M."/>
            <person name="Futagami T."/>
            <person name="Toyoda A."/>
            <person name="Takaki Y."/>
            <person name="Nishi S."/>
            <person name="Hori S."/>
            <person name="Arai W."/>
            <person name="Tsubouchi T."/>
            <person name="Morono Y."/>
            <person name="Uchiyama I."/>
            <person name="Ito T."/>
            <person name="Fujiyama A."/>
            <person name="Inagaki F."/>
            <person name="Takami H."/>
        </authorList>
    </citation>
    <scope>NUCLEOTIDE SEQUENCE</scope>
    <source>
        <strain evidence="1">Expedition CK06-06</strain>
    </source>
</reference>
<accession>X1MS30</accession>